<dbReference type="HAMAP" id="MF_00003">
    <property type="entry name" value="RbfA"/>
    <property type="match status" value="1"/>
</dbReference>
<dbReference type="Proteomes" id="UP000731465">
    <property type="component" value="Unassembled WGS sequence"/>
</dbReference>
<dbReference type="InterPro" id="IPR000238">
    <property type="entry name" value="RbfA"/>
</dbReference>
<keyword evidence="1 2" id="KW-0690">Ribosome biogenesis</keyword>
<sequence>MPRSYGRNERVATAVLRELADVLHNELKDPRVKNATITEVDVSPDLKNARVYISFLTDNKEEIEAAMKGLKSAKGFLRSAVAKRLNLRYMPDLDLRYDSLLTESMRLDALIKKGLNKD</sequence>
<reference evidence="3 4" key="1">
    <citation type="submission" date="2021-03" db="EMBL/GenBank/DDBJ databases">
        <title>Succinivibrio sp. nov. isolated from feces of cow.</title>
        <authorList>
            <person name="Choi J.-Y."/>
        </authorList>
    </citation>
    <scope>NUCLEOTIDE SEQUENCE [LARGE SCALE GENOMIC DNA]</scope>
    <source>
        <strain evidence="3 4">AGMB01872</strain>
    </source>
</reference>
<comment type="subunit">
    <text evidence="2">Monomer. Binds 30S ribosomal subunits, but not 50S ribosomal subunits or 70S ribosomes.</text>
</comment>
<name>A0ABS7DET2_9GAMM</name>
<evidence type="ECO:0000313" key="4">
    <source>
        <dbReference type="Proteomes" id="UP000731465"/>
    </source>
</evidence>
<dbReference type="Gene3D" id="3.30.300.20">
    <property type="match status" value="1"/>
</dbReference>
<comment type="caution">
    <text evidence="3">The sequence shown here is derived from an EMBL/GenBank/DDBJ whole genome shotgun (WGS) entry which is preliminary data.</text>
</comment>
<evidence type="ECO:0000313" key="3">
    <source>
        <dbReference type="EMBL" id="MBW7569816.1"/>
    </source>
</evidence>
<dbReference type="EMBL" id="JAGFNY010000005">
    <property type="protein sequence ID" value="MBW7569816.1"/>
    <property type="molecule type" value="Genomic_DNA"/>
</dbReference>
<gene>
    <name evidence="2 3" type="primary">rbfA</name>
    <name evidence="3" type="ORF">J5V48_02795</name>
</gene>
<accession>A0ABS7DET2</accession>
<keyword evidence="4" id="KW-1185">Reference proteome</keyword>
<dbReference type="PANTHER" id="PTHR33515">
    <property type="entry name" value="RIBOSOME-BINDING FACTOR A, CHLOROPLASTIC-RELATED"/>
    <property type="match status" value="1"/>
</dbReference>
<comment type="function">
    <text evidence="2">One of several proteins that assist in the late maturation steps of the functional core of the 30S ribosomal subunit. Associates with free 30S ribosomal subunits (but not with 30S subunits that are part of 70S ribosomes or polysomes). Required for efficient processing of 16S rRNA. May interact with the 5'-terminal helix region of 16S rRNA.</text>
</comment>
<dbReference type="InterPro" id="IPR015946">
    <property type="entry name" value="KH_dom-like_a/b"/>
</dbReference>
<dbReference type="NCBIfam" id="TIGR00082">
    <property type="entry name" value="rbfA"/>
    <property type="match status" value="1"/>
</dbReference>
<dbReference type="SUPFAM" id="SSF89919">
    <property type="entry name" value="Ribosome-binding factor A, RbfA"/>
    <property type="match status" value="1"/>
</dbReference>
<organism evidence="3 4">
    <name type="scientific">Succinivibrio faecicola</name>
    <dbReference type="NCBI Taxonomy" id="2820300"/>
    <lineage>
        <taxon>Bacteria</taxon>
        <taxon>Pseudomonadati</taxon>
        <taxon>Pseudomonadota</taxon>
        <taxon>Gammaproteobacteria</taxon>
        <taxon>Aeromonadales</taxon>
        <taxon>Succinivibrionaceae</taxon>
        <taxon>Succinivibrio</taxon>
    </lineage>
</organism>
<evidence type="ECO:0000256" key="1">
    <source>
        <dbReference type="ARBA" id="ARBA00022517"/>
    </source>
</evidence>
<evidence type="ECO:0000256" key="2">
    <source>
        <dbReference type="HAMAP-Rule" id="MF_00003"/>
    </source>
</evidence>
<comment type="subcellular location">
    <subcellularLocation>
        <location evidence="2">Cytoplasm</location>
    </subcellularLocation>
</comment>
<protein>
    <recommendedName>
        <fullName evidence="2">Ribosome-binding factor A</fullName>
    </recommendedName>
</protein>
<dbReference type="Pfam" id="PF02033">
    <property type="entry name" value="RBFA"/>
    <property type="match status" value="1"/>
</dbReference>
<dbReference type="RefSeq" id="WP_219936890.1">
    <property type="nucleotide sequence ID" value="NZ_JAGFNY010000005.1"/>
</dbReference>
<dbReference type="PANTHER" id="PTHR33515:SF1">
    <property type="entry name" value="RIBOSOME-BINDING FACTOR A, CHLOROPLASTIC-RELATED"/>
    <property type="match status" value="1"/>
</dbReference>
<comment type="similarity">
    <text evidence="2">Belongs to the RbfA family.</text>
</comment>
<dbReference type="InterPro" id="IPR023799">
    <property type="entry name" value="RbfA_dom_sf"/>
</dbReference>
<proteinExistence type="inferred from homology"/>
<keyword evidence="2" id="KW-0963">Cytoplasm</keyword>